<keyword evidence="2" id="KW-1185">Reference proteome</keyword>
<reference evidence="1" key="1">
    <citation type="journal article" date="2014" name="Int. J. Syst. Evol. Microbiol.">
        <title>Complete genome sequence of Corynebacterium casei LMG S-19264T (=DSM 44701T), isolated from a smear-ripened cheese.</title>
        <authorList>
            <consortium name="US DOE Joint Genome Institute (JGI-PGF)"/>
            <person name="Walter F."/>
            <person name="Albersmeier A."/>
            <person name="Kalinowski J."/>
            <person name="Ruckert C."/>
        </authorList>
    </citation>
    <scope>NUCLEOTIDE SEQUENCE</scope>
    <source>
        <strain evidence="1">VKM Ac-1069</strain>
    </source>
</reference>
<dbReference type="RefSeq" id="WP_037045631.1">
    <property type="nucleotide sequence ID" value="NZ_BAAAUZ010000077.1"/>
</dbReference>
<accession>A0A9W6L2C5</accession>
<protein>
    <submittedName>
        <fullName evidence="1">Uncharacterized protein</fullName>
    </submittedName>
</protein>
<dbReference type="AlphaFoldDB" id="A0A9W6L2C5"/>
<dbReference type="EMBL" id="BSFQ01000013">
    <property type="protein sequence ID" value="GLL12346.1"/>
    <property type="molecule type" value="Genomic_DNA"/>
</dbReference>
<dbReference type="Pfam" id="PF20120">
    <property type="entry name" value="DUF6510"/>
    <property type="match status" value="1"/>
</dbReference>
<name>A0A9W6L2C5_9PSEU</name>
<dbReference type="InterPro" id="IPR045423">
    <property type="entry name" value="DUF6510"/>
</dbReference>
<reference evidence="1" key="2">
    <citation type="submission" date="2023-01" db="EMBL/GenBank/DDBJ databases">
        <authorList>
            <person name="Sun Q."/>
            <person name="Evtushenko L."/>
        </authorList>
    </citation>
    <scope>NUCLEOTIDE SEQUENCE</scope>
    <source>
        <strain evidence="1">VKM Ac-1069</strain>
    </source>
</reference>
<comment type="caution">
    <text evidence="1">The sequence shown here is derived from an EMBL/GenBank/DDBJ whole genome shotgun (WGS) entry which is preliminary data.</text>
</comment>
<sequence length="83" mass="8492">MATTLDDLRGLFALDLTDAVLTCGGCGASTELRAHDLYPDAPALVVRCPSCTAVVLRFGTGGGRVRLDLSGTRLLTVTAPSAG</sequence>
<gene>
    <name evidence="1" type="ORF">GCM10017577_34870</name>
</gene>
<evidence type="ECO:0000313" key="2">
    <source>
        <dbReference type="Proteomes" id="UP001143463"/>
    </source>
</evidence>
<organism evidence="1 2">
    <name type="scientific">Pseudonocardia halophobica</name>
    <dbReference type="NCBI Taxonomy" id="29401"/>
    <lineage>
        <taxon>Bacteria</taxon>
        <taxon>Bacillati</taxon>
        <taxon>Actinomycetota</taxon>
        <taxon>Actinomycetes</taxon>
        <taxon>Pseudonocardiales</taxon>
        <taxon>Pseudonocardiaceae</taxon>
        <taxon>Pseudonocardia</taxon>
    </lineage>
</organism>
<proteinExistence type="predicted"/>
<dbReference type="Proteomes" id="UP001143463">
    <property type="component" value="Unassembled WGS sequence"/>
</dbReference>
<evidence type="ECO:0000313" key="1">
    <source>
        <dbReference type="EMBL" id="GLL12346.1"/>
    </source>
</evidence>